<dbReference type="Proteomes" id="UP000028252">
    <property type="component" value="Unassembled WGS sequence"/>
</dbReference>
<gene>
    <name evidence="1" type="ORF">ADIMK_0665</name>
</gene>
<name>A0A081G2F8_9GAMM</name>
<comment type="caution">
    <text evidence="1">The sequence shown here is derived from an EMBL/GenBank/DDBJ whole genome shotgun (WGS) entry which is preliminary data.</text>
</comment>
<dbReference type="Gene3D" id="1.10.10.10">
    <property type="entry name" value="Winged helix-like DNA-binding domain superfamily/Winged helix DNA-binding domain"/>
    <property type="match status" value="1"/>
</dbReference>
<dbReference type="EMBL" id="JMQN01000013">
    <property type="protein sequence ID" value="KEA64963.1"/>
    <property type="molecule type" value="Genomic_DNA"/>
</dbReference>
<protein>
    <recommendedName>
        <fullName evidence="3">Helix-turn-helix domain-containing protein</fullName>
    </recommendedName>
</protein>
<dbReference type="PIRSF" id="PIRSF037266">
    <property type="entry name" value="UCP037266"/>
    <property type="match status" value="1"/>
</dbReference>
<dbReference type="InterPro" id="IPR036388">
    <property type="entry name" value="WH-like_DNA-bd_sf"/>
</dbReference>
<organism evidence="1 2">
    <name type="scientific">Marinobacterium lacunae</name>
    <dbReference type="NCBI Taxonomy" id="1232683"/>
    <lineage>
        <taxon>Bacteria</taxon>
        <taxon>Pseudomonadati</taxon>
        <taxon>Pseudomonadota</taxon>
        <taxon>Gammaproteobacteria</taxon>
        <taxon>Oceanospirillales</taxon>
        <taxon>Oceanospirillaceae</taxon>
        <taxon>Marinobacterium</taxon>
    </lineage>
</organism>
<dbReference type="AlphaFoldDB" id="A0A081G2F8"/>
<proteinExistence type="predicted"/>
<evidence type="ECO:0008006" key="3">
    <source>
        <dbReference type="Google" id="ProtNLM"/>
    </source>
</evidence>
<dbReference type="eggNOG" id="COG4519">
    <property type="taxonomic scope" value="Bacteria"/>
</dbReference>
<evidence type="ECO:0000313" key="2">
    <source>
        <dbReference type="Proteomes" id="UP000028252"/>
    </source>
</evidence>
<dbReference type="RefSeq" id="WP_036183592.1">
    <property type="nucleotide sequence ID" value="NZ_JMQN01000013.1"/>
</dbReference>
<dbReference type="STRING" id="1232683.ADIMK_0665"/>
<reference evidence="1 2" key="1">
    <citation type="submission" date="2014-04" db="EMBL/GenBank/DDBJ databases">
        <title>Marinobacterium kochiensis sp. nov., isolated from sediment sample collected from Kochi backwaters in Kerala, India.</title>
        <authorList>
            <person name="Singh A."/>
            <person name="Pinnaka A.K."/>
        </authorList>
    </citation>
    <scope>NUCLEOTIDE SEQUENCE [LARGE SCALE GENOMIC DNA]</scope>
    <source>
        <strain evidence="1 2">AK27</strain>
    </source>
</reference>
<dbReference type="PATRIC" id="fig|1232683.4.peg.657"/>
<dbReference type="InterPro" id="IPR017162">
    <property type="entry name" value="UCP037266"/>
</dbReference>
<dbReference type="Pfam" id="PF09904">
    <property type="entry name" value="HTH_43"/>
    <property type="match status" value="1"/>
</dbReference>
<accession>A0A081G2F8</accession>
<evidence type="ECO:0000313" key="1">
    <source>
        <dbReference type="EMBL" id="KEA64963.1"/>
    </source>
</evidence>
<keyword evidence="2" id="KW-1185">Reference proteome</keyword>
<sequence length="100" mass="11188">MNSSKAALAFQRKLYLAWLIGQQPHSLPSLQQATGMPRRTVQDTLKTLADIGIECAFEQHSGERNNQGHYSISDWGPIDPKWVDRHADEMRQALALAADS</sequence>